<name>A0A3M7PA58_BRAPC</name>
<keyword evidence="2" id="KW-1185">Reference proteome</keyword>
<evidence type="ECO:0000313" key="2">
    <source>
        <dbReference type="Proteomes" id="UP000276133"/>
    </source>
</evidence>
<accession>A0A3M7PA58</accession>
<evidence type="ECO:0000313" key="1">
    <source>
        <dbReference type="EMBL" id="RMZ95948.1"/>
    </source>
</evidence>
<sequence>MFSLNLPKIKNKHSKSGIKLLVHDHKEVIDQKEICDVLNRQFHLVFREDCPSDVEYLQDKAMNDMVLNSVSRKDYFSEPISIQEDLKWTTQVDFCVGKASNFSHLNAELMKIIYTAFVRPHLQNSPAYDDKNRLDGSARTFRSAGKDAKVGRLVRSDGSDVLGCQSSRWPTGRIAGVTFLLEPLKSKLGSINGD</sequence>
<reference evidence="1 2" key="1">
    <citation type="journal article" date="2018" name="Sci. Rep.">
        <title>Genomic signatures of local adaptation to the degree of environmental predictability in rotifers.</title>
        <authorList>
            <person name="Franch-Gras L."/>
            <person name="Hahn C."/>
            <person name="Garcia-Roger E.M."/>
            <person name="Carmona M.J."/>
            <person name="Serra M."/>
            <person name="Gomez A."/>
        </authorList>
    </citation>
    <scope>NUCLEOTIDE SEQUENCE [LARGE SCALE GENOMIC DNA]</scope>
    <source>
        <strain evidence="1">HYR1</strain>
    </source>
</reference>
<organism evidence="1 2">
    <name type="scientific">Brachionus plicatilis</name>
    <name type="common">Marine rotifer</name>
    <name type="synonym">Brachionus muelleri</name>
    <dbReference type="NCBI Taxonomy" id="10195"/>
    <lineage>
        <taxon>Eukaryota</taxon>
        <taxon>Metazoa</taxon>
        <taxon>Spiralia</taxon>
        <taxon>Gnathifera</taxon>
        <taxon>Rotifera</taxon>
        <taxon>Eurotatoria</taxon>
        <taxon>Monogononta</taxon>
        <taxon>Pseudotrocha</taxon>
        <taxon>Ploima</taxon>
        <taxon>Brachionidae</taxon>
        <taxon>Brachionus</taxon>
    </lineage>
</organism>
<dbReference type="AlphaFoldDB" id="A0A3M7PA58"/>
<gene>
    <name evidence="1" type="ORF">BpHYR1_048246</name>
</gene>
<comment type="caution">
    <text evidence="1">The sequence shown here is derived from an EMBL/GenBank/DDBJ whole genome shotgun (WGS) entry which is preliminary data.</text>
</comment>
<protein>
    <submittedName>
        <fullName evidence="1">Uncharacterized protein</fullName>
    </submittedName>
</protein>
<dbReference type="EMBL" id="REGN01012318">
    <property type="protein sequence ID" value="RMZ95948.1"/>
    <property type="molecule type" value="Genomic_DNA"/>
</dbReference>
<dbReference type="Proteomes" id="UP000276133">
    <property type="component" value="Unassembled WGS sequence"/>
</dbReference>
<proteinExistence type="predicted"/>